<gene>
    <name evidence="1" type="ORF">E3U43_019388</name>
</gene>
<evidence type="ECO:0000313" key="2">
    <source>
        <dbReference type="Proteomes" id="UP000793456"/>
    </source>
</evidence>
<keyword evidence="2" id="KW-1185">Reference proteome</keyword>
<dbReference type="EMBL" id="CM011687">
    <property type="protein sequence ID" value="TMS10395.1"/>
    <property type="molecule type" value="Genomic_DNA"/>
</dbReference>
<organism evidence="1 2">
    <name type="scientific">Larimichthys crocea</name>
    <name type="common">Large yellow croaker</name>
    <name type="synonym">Pseudosciaena crocea</name>
    <dbReference type="NCBI Taxonomy" id="215358"/>
    <lineage>
        <taxon>Eukaryota</taxon>
        <taxon>Metazoa</taxon>
        <taxon>Chordata</taxon>
        <taxon>Craniata</taxon>
        <taxon>Vertebrata</taxon>
        <taxon>Euteleostomi</taxon>
        <taxon>Actinopterygii</taxon>
        <taxon>Neopterygii</taxon>
        <taxon>Teleostei</taxon>
        <taxon>Neoteleostei</taxon>
        <taxon>Acanthomorphata</taxon>
        <taxon>Eupercaria</taxon>
        <taxon>Sciaenidae</taxon>
        <taxon>Larimichthys</taxon>
    </lineage>
</organism>
<name>A0ACD3QT96_LARCR</name>
<evidence type="ECO:0000313" key="1">
    <source>
        <dbReference type="EMBL" id="TMS10395.1"/>
    </source>
</evidence>
<accession>A0ACD3QT96</accession>
<dbReference type="Proteomes" id="UP000793456">
    <property type="component" value="Chromosome XIV"/>
</dbReference>
<protein>
    <submittedName>
        <fullName evidence="1">Uncharacterized protein</fullName>
    </submittedName>
</protein>
<reference evidence="1" key="1">
    <citation type="submission" date="2018-11" db="EMBL/GenBank/DDBJ databases">
        <title>The sequence and de novo assembly of Larimichthys crocea genome using PacBio and Hi-C technologies.</title>
        <authorList>
            <person name="Xu P."/>
            <person name="Chen B."/>
            <person name="Zhou Z."/>
            <person name="Ke Q."/>
            <person name="Wu Y."/>
            <person name="Bai H."/>
            <person name="Pu F."/>
        </authorList>
    </citation>
    <scope>NUCLEOTIDE SEQUENCE</scope>
    <source>
        <tissue evidence="1">Muscle</tissue>
    </source>
</reference>
<feature type="non-terminal residue" evidence="1">
    <location>
        <position position="1"/>
    </location>
</feature>
<feature type="non-terminal residue" evidence="1">
    <location>
        <position position="68"/>
    </location>
</feature>
<sequence length="68" mass="7087">VGGESAVGHVFLVRSHLSAKMRLTPGSPRLPVLPAVLALTLAAFLPQLSSGAMPFPQDLEPISVVGRE</sequence>
<comment type="caution">
    <text evidence="1">The sequence shown here is derived from an EMBL/GenBank/DDBJ whole genome shotgun (WGS) entry which is preliminary data.</text>
</comment>
<proteinExistence type="predicted"/>